<evidence type="ECO:0000256" key="1">
    <source>
        <dbReference type="SAM" id="MobiDB-lite"/>
    </source>
</evidence>
<feature type="chain" id="PRO_5045967298" description="Alpha/beta hydrolase" evidence="2">
    <location>
        <begin position="43"/>
        <end position="937"/>
    </location>
</feature>
<feature type="signal peptide" evidence="2">
    <location>
        <begin position="1"/>
        <end position="42"/>
    </location>
</feature>
<evidence type="ECO:0000256" key="2">
    <source>
        <dbReference type="SAM" id="SignalP"/>
    </source>
</evidence>
<keyword evidence="2" id="KW-0732">Signal</keyword>
<dbReference type="InterPro" id="IPR029058">
    <property type="entry name" value="AB_hydrolase_fold"/>
</dbReference>
<dbReference type="RefSeq" id="WP_378592322.1">
    <property type="nucleotide sequence ID" value="NZ_JBHSKD010000027.1"/>
</dbReference>
<evidence type="ECO:0008006" key="5">
    <source>
        <dbReference type="Google" id="ProtNLM"/>
    </source>
</evidence>
<feature type="region of interest" description="Disordered" evidence="1">
    <location>
        <begin position="131"/>
        <end position="164"/>
    </location>
</feature>
<keyword evidence="4" id="KW-1185">Reference proteome</keyword>
<name>A0ABW0BPZ6_9ACTN</name>
<gene>
    <name evidence="3" type="ORF">ACFPGP_18345</name>
</gene>
<evidence type="ECO:0000313" key="3">
    <source>
        <dbReference type="EMBL" id="MFC5178646.1"/>
    </source>
</evidence>
<dbReference type="EMBL" id="JBHSKD010000027">
    <property type="protein sequence ID" value="MFC5178646.1"/>
    <property type="molecule type" value="Genomic_DNA"/>
</dbReference>
<dbReference type="SUPFAM" id="SSF53474">
    <property type="entry name" value="alpha/beta-Hydrolases"/>
    <property type="match status" value="1"/>
</dbReference>
<evidence type="ECO:0000313" key="4">
    <source>
        <dbReference type="Proteomes" id="UP001596087"/>
    </source>
</evidence>
<accession>A0ABW0BPZ6</accession>
<protein>
    <recommendedName>
        <fullName evidence="5">Alpha/beta hydrolase</fullName>
    </recommendedName>
</protein>
<organism evidence="3 4">
    <name type="scientific">Nocardioides taihuensis</name>
    <dbReference type="NCBI Taxonomy" id="1835606"/>
    <lineage>
        <taxon>Bacteria</taxon>
        <taxon>Bacillati</taxon>
        <taxon>Actinomycetota</taxon>
        <taxon>Actinomycetes</taxon>
        <taxon>Propionibacteriales</taxon>
        <taxon>Nocardioidaceae</taxon>
        <taxon>Nocardioides</taxon>
    </lineage>
</organism>
<proteinExistence type="predicted"/>
<dbReference type="Proteomes" id="UP001596087">
    <property type="component" value="Unassembled WGS sequence"/>
</dbReference>
<comment type="caution">
    <text evidence="3">The sequence shown here is derived from an EMBL/GenBank/DDBJ whole genome shotgun (WGS) entry which is preliminary data.</text>
</comment>
<dbReference type="Gene3D" id="3.40.50.1820">
    <property type="entry name" value="alpha/beta hydrolase"/>
    <property type="match status" value="1"/>
</dbReference>
<sequence>MTRQGVPLVRRARVRRRAAAVVAALCLAPVLLPLVVTTPATAGGTVAVPDAARGRWSVVATPSGPEAVWRAPGRLPTTDARPELRVDGTVVAVPDVDPDGHSVSVPLAALGGADAGDLEVWLGARRLDVTSQPTPPAPGQATSGAALARQAVTPGTDPGLPGPRTWTAFDYTAPDLPWPTFDAPMEVLGHAVLPDEVDHAPLVVFLHGRHIACYGPHDHGFWPCAPTSQPVPSYLGYTYLQELLASQGYASVSISANAVNAQDGMTNDGGARARGTLVRHHLELLAGWSADPADAQWGGRLDLDRVVLVGHSRGGEGVDQAAIDTPADAPYRLLGQVLLAPTDFGWQTASYLPTEVLLGYCDGDVSDLQGQRYVDAAPLLAPDDPSLRSSVLLMGANHNFFNTEWTPRISQAPSTDDWWNRTDPVCGSRTSPTRLTAAEQRRAAQTWVAAGVHAFLAGDPAQADDSLAWIDAGEPVALPAAGPAVALTAALGGHRSTVGLDGGATAAGAAAPCLAGEPYGDLGGLARTVPGDDELCGIHGFDREPHWTPTYPSPASVHAADAASGLAQQERLAWTTTGAEGGWHLAQPLDLGGEGTSLDLRVVVDPDSPPVDLEVVLGAGGETFAAPARTLQPLPGFSDLAALWAQTLRVDPDDYRGHLDLAQVDSVQVRTVSDLGRLWLLDASRREPGLAPVPDTSLPVVHLGRVVQPEGSATTGGTALLPFRVTGEVTAPARFAVAAEQWTWGWRRRPQFVTVDLELGQTAGTIAVRYQADDVDDLGRVTQRVHAVAKRGVALSRFVGDVVVRDDDPSPAVTFEPAPAHVAYGDEVVFRVHLSAPVDYWVDNQARAVRRPGVRPLRTSDVSRAWLRAQLGQVPDDVPLWRVWRWGFVDLPPGATTARLVIPTRAHPRHPGAKVLTVRFTARPLDAPLVASARVGS</sequence>
<reference evidence="4" key="1">
    <citation type="journal article" date="2019" name="Int. J. Syst. Evol. Microbiol.">
        <title>The Global Catalogue of Microorganisms (GCM) 10K type strain sequencing project: providing services to taxonomists for standard genome sequencing and annotation.</title>
        <authorList>
            <consortium name="The Broad Institute Genomics Platform"/>
            <consortium name="The Broad Institute Genome Sequencing Center for Infectious Disease"/>
            <person name="Wu L."/>
            <person name="Ma J."/>
        </authorList>
    </citation>
    <scope>NUCLEOTIDE SEQUENCE [LARGE SCALE GENOMIC DNA]</scope>
    <source>
        <strain evidence="4">DFY41</strain>
    </source>
</reference>